<evidence type="ECO:0000256" key="1">
    <source>
        <dbReference type="SAM" id="Phobius"/>
    </source>
</evidence>
<gene>
    <name evidence="2" type="ORF">ACJMK2_029641</name>
</gene>
<organism evidence="2 3">
    <name type="scientific">Sinanodonta woodiana</name>
    <name type="common">Chinese pond mussel</name>
    <name type="synonym">Anodonta woodiana</name>
    <dbReference type="NCBI Taxonomy" id="1069815"/>
    <lineage>
        <taxon>Eukaryota</taxon>
        <taxon>Metazoa</taxon>
        <taxon>Spiralia</taxon>
        <taxon>Lophotrochozoa</taxon>
        <taxon>Mollusca</taxon>
        <taxon>Bivalvia</taxon>
        <taxon>Autobranchia</taxon>
        <taxon>Heteroconchia</taxon>
        <taxon>Palaeoheterodonta</taxon>
        <taxon>Unionida</taxon>
        <taxon>Unionoidea</taxon>
        <taxon>Unionidae</taxon>
        <taxon>Unioninae</taxon>
        <taxon>Sinanodonta</taxon>
    </lineage>
</organism>
<dbReference type="AlphaFoldDB" id="A0ABD3XAS6"/>
<feature type="transmembrane region" description="Helical" evidence="1">
    <location>
        <begin position="113"/>
        <end position="135"/>
    </location>
</feature>
<evidence type="ECO:0000313" key="2">
    <source>
        <dbReference type="EMBL" id="KAL3883367.1"/>
    </source>
</evidence>
<comment type="caution">
    <text evidence="2">The sequence shown here is derived from an EMBL/GenBank/DDBJ whole genome shotgun (WGS) entry which is preliminary data.</text>
</comment>
<keyword evidence="3" id="KW-1185">Reference proteome</keyword>
<protein>
    <recommendedName>
        <fullName evidence="4">Transmembrane protein</fullName>
    </recommendedName>
</protein>
<evidence type="ECO:0008006" key="4">
    <source>
        <dbReference type="Google" id="ProtNLM"/>
    </source>
</evidence>
<keyword evidence="1" id="KW-0472">Membrane</keyword>
<sequence>MSNPNALIRAEMEVNSRLQNAIAAHHIIQVVSPVVIIICVAASMSSPWPLFILRWALAPAYVFIIYWIASKCSYKDLRLILVHFNAILSAMWFAVYFYYFITCLLLIDEIITMVLVIFTGFLCLSSAIFFTIGTWKSARKIILSASVVRSNGYDIRDSLPPTLE</sequence>
<feature type="transmembrane region" description="Helical" evidence="1">
    <location>
        <begin position="50"/>
        <end position="69"/>
    </location>
</feature>
<feature type="transmembrane region" description="Helical" evidence="1">
    <location>
        <begin position="81"/>
        <end position="107"/>
    </location>
</feature>
<dbReference type="Proteomes" id="UP001634394">
    <property type="component" value="Unassembled WGS sequence"/>
</dbReference>
<keyword evidence="1" id="KW-1133">Transmembrane helix</keyword>
<reference evidence="2 3" key="1">
    <citation type="submission" date="2024-11" db="EMBL/GenBank/DDBJ databases">
        <title>Chromosome-level genome assembly of the freshwater bivalve Anodonta woodiana.</title>
        <authorList>
            <person name="Chen X."/>
        </authorList>
    </citation>
    <scope>NUCLEOTIDE SEQUENCE [LARGE SCALE GENOMIC DNA]</scope>
    <source>
        <strain evidence="2">MN2024</strain>
        <tissue evidence="2">Gills</tissue>
    </source>
</reference>
<feature type="transmembrane region" description="Helical" evidence="1">
    <location>
        <begin position="21"/>
        <end position="44"/>
    </location>
</feature>
<evidence type="ECO:0000313" key="3">
    <source>
        <dbReference type="Proteomes" id="UP001634394"/>
    </source>
</evidence>
<accession>A0ABD3XAS6</accession>
<dbReference type="EMBL" id="JBJQND010000003">
    <property type="protein sequence ID" value="KAL3883367.1"/>
    <property type="molecule type" value="Genomic_DNA"/>
</dbReference>
<keyword evidence="1" id="KW-0812">Transmembrane</keyword>
<proteinExistence type="predicted"/>
<name>A0ABD3XAS6_SINWO</name>